<keyword evidence="2" id="KW-1185">Reference proteome</keyword>
<evidence type="ECO:0008006" key="3">
    <source>
        <dbReference type="Google" id="ProtNLM"/>
    </source>
</evidence>
<name>A0A1C3MXB5_9ACTN</name>
<dbReference type="OrthoDB" id="5294870at2"/>
<dbReference type="PATRIC" id="fig|307121.4.peg.419"/>
<dbReference type="STRING" id="307121.GA0070620_0409"/>
<gene>
    <name evidence="1" type="ORF">GA0070620_0409</name>
</gene>
<dbReference type="Proteomes" id="UP000199393">
    <property type="component" value="Chromosome I"/>
</dbReference>
<dbReference type="SUPFAM" id="SSF54909">
    <property type="entry name" value="Dimeric alpha+beta barrel"/>
    <property type="match status" value="1"/>
</dbReference>
<protein>
    <recommendedName>
        <fullName evidence="3">EthD domain-containing protein</fullName>
    </recommendedName>
</protein>
<dbReference type="EMBL" id="LT598496">
    <property type="protein sequence ID" value="SBV24944.1"/>
    <property type="molecule type" value="Genomic_DNA"/>
</dbReference>
<dbReference type="Gene3D" id="3.30.70.100">
    <property type="match status" value="1"/>
</dbReference>
<dbReference type="AlphaFoldDB" id="A0A1C3MXB5"/>
<proteinExistence type="predicted"/>
<reference evidence="2" key="1">
    <citation type="submission" date="2016-06" db="EMBL/GenBank/DDBJ databases">
        <authorList>
            <person name="Varghese N."/>
            <person name="Submissions Spin"/>
        </authorList>
    </citation>
    <scope>NUCLEOTIDE SEQUENCE [LARGE SCALE GENOMIC DNA]</scope>
    <source>
        <strain evidence="2">DSM 45344</strain>
    </source>
</reference>
<dbReference type="RefSeq" id="WP_091587963.1">
    <property type="nucleotide sequence ID" value="NZ_JBHRWG010000002.1"/>
</dbReference>
<accession>A0A1C3MXB5</accession>
<organism evidence="1 2">
    <name type="scientific">Micromonospora krabiensis</name>
    <dbReference type="NCBI Taxonomy" id="307121"/>
    <lineage>
        <taxon>Bacteria</taxon>
        <taxon>Bacillati</taxon>
        <taxon>Actinomycetota</taxon>
        <taxon>Actinomycetes</taxon>
        <taxon>Micromonosporales</taxon>
        <taxon>Micromonosporaceae</taxon>
        <taxon>Micromonospora</taxon>
    </lineage>
</organism>
<dbReference type="InterPro" id="IPR011008">
    <property type="entry name" value="Dimeric_a/b-barrel"/>
</dbReference>
<evidence type="ECO:0000313" key="1">
    <source>
        <dbReference type="EMBL" id="SBV24944.1"/>
    </source>
</evidence>
<evidence type="ECO:0000313" key="2">
    <source>
        <dbReference type="Proteomes" id="UP000199393"/>
    </source>
</evidence>
<sequence length="99" mass="10708">MPTKITLIIGNPTNPDEFEKVYADVRQAAETFPKLQRIESAKVWPKEDGTPTPAYRTLDLYFASYEDASAAVATPVAGAVFGGLQGAQVEITGLFSDIE</sequence>